<dbReference type="InterPro" id="IPR013154">
    <property type="entry name" value="ADH-like_N"/>
</dbReference>
<keyword evidence="3 6" id="KW-0479">Metal-binding</keyword>
<dbReference type="SMART" id="SM00829">
    <property type="entry name" value="PKS_ER"/>
    <property type="match status" value="1"/>
</dbReference>
<dbReference type="PANTHER" id="PTHR42813:SF4">
    <property type="entry name" value="NADP-DEPENDENT ISOPROPANOL DEHYDROGENASE"/>
    <property type="match status" value="1"/>
</dbReference>
<name>A0ABR3T719_9PEZI</name>
<dbReference type="EMBL" id="JAJVDC020000011">
    <property type="protein sequence ID" value="KAL1635378.1"/>
    <property type="molecule type" value="Genomic_DNA"/>
</dbReference>
<evidence type="ECO:0000256" key="3">
    <source>
        <dbReference type="ARBA" id="ARBA00022723"/>
    </source>
</evidence>
<evidence type="ECO:0000259" key="8">
    <source>
        <dbReference type="SMART" id="SM00829"/>
    </source>
</evidence>
<dbReference type="Pfam" id="PF00107">
    <property type="entry name" value="ADH_zinc_N"/>
    <property type="match status" value="1"/>
</dbReference>
<reference evidence="9 10" key="1">
    <citation type="submission" date="2024-02" db="EMBL/GenBank/DDBJ databases">
        <title>De novo assembly and annotation of 12 fungi associated with fruit tree decline syndrome in Ontario, Canada.</title>
        <authorList>
            <person name="Sulman M."/>
            <person name="Ellouze W."/>
            <person name="Ilyukhin E."/>
        </authorList>
    </citation>
    <scope>NUCLEOTIDE SEQUENCE [LARGE SCALE GENOMIC DNA]</scope>
    <source>
        <strain evidence="9 10">M1-105</strain>
    </source>
</reference>
<dbReference type="Gene3D" id="3.90.180.10">
    <property type="entry name" value="Medium-chain alcohol dehydrogenases, catalytic domain"/>
    <property type="match status" value="1"/>
</dbReference>
<comment type="caution">
    <text evidence="9">The sequence shown here is derived from an EMBL/GenBank/DDBJ whole genome shotgun (WGS) entry which is preliminary data.</text>
</comment>
<dbReference type="Proteomes" id="UP001521116">
    <property type="component" value="Unassembled WGS sequence"/>
</dbReference>
<protein>
    <recommendedName>
        <fullName evidence="8">Enoyl reductase (ER) domain-containing protein</fullName>
    </recommendedName>
</protein>
<evidence type="ECO:0000256" key="4">
    <source>
        <dbReference type="ARBA" id="ARBA00022833"/>
    </source>
</evidence>
<sequence>MGPQTQANPTPTPQMFPSLRPRQCIPRWPALLPRVDARASRVRNRIVQQRNFAYIPTTRTASIRPTINHTRNLVSRRPFQISQLSTMKALVYNGAGNVALEDRPVPTVQSPSDAVIQLKYTTICGTDLHIMKGDVPTCEPGRVLGHEGVGVIHKVGSSVTKFKEGDLVLIPAITSCGTCHYCRKGMQSQCEDGGWVLGNTLDGTQAEYVRIPSAETSLYKIPEGADPKTMVMLSDILPTGFECGVQNARVEPGCSLLIIGAGPVGLAALLTAQLYSPGLIIVVDYDENRLRIARELGAHATATPPEAEKVVLGLTEGRGCDAVLEVVGIPQTFHQCQELVGAGGVIANVGVHGTKVDLHLEKLWSKNIAITTRLVDTATVPMLLKLVAAKRLPAEKLITHNFAFTDMMGAYDTFKAASANQALKVIIEF</sequence>
<keyword evidence="10" id="KW-1185">Reference proteome</keyword>
<comment type="cofactor">
    <cofactor evidence="1 6">
        <name>Zn(2+)</name>
        <dbReference type="ChEBI" id="CHEBI:29105"/>
    </cofactor>
</comment>
<gene>
    <name evidence="9" type="ORF">SLS56_001803</name>
</gene>
<dbReference type="InterPro" id="IPR011032">
    <property type="entry name" value="GroES-like_sf"/>
</dbReference>
<dbReference type="Pfam" id="PF08240">
    <property type="entry name" value="ADH_N"/>
    <property type="match status" value="1"/>
</dbReference>
<organism evidence="9 10">
    <name type="scientific">Neofusicoccum ribis</name>
    <dbReference type="NCBI Taxonomy" id="45134"/>
    <lineage>
        <taxon>Eukaryota</taxon>
        <taxon>Fungi</taxon>
        <taxon>Dikarya</taxon>
        <taxon>Ascomycota</taxon>
        <taxon>Pezizomycotina</taxon>
        <taxon>Dothideomycetes</taxon>
        <taxon>Dothideomycetes incertae sedis</taxon>
        <taxon>Botryosphaeriales</taxon>
        <taxon>Botryosphaeriaceae</taxon>
        <taxon>Neofusicoccum</taxon>
    </lineage>
</organism>
<feature type="region of interest" description="Disordered" evidence="7">
    <location>
        <begin position="1"/>
        <end position="20"/>
    </location>
</feature>
<dbReference type="InterPro" id="IPR020843">
    <property type="entry name" value="ER"/>
</dbReference>
<dbReference type="PANTHER" id="PTHR42813">
    <property type="entry name" value="ZINC-TYPE ALCOHOL DEHYDROGENASE-LIKE"/>
    <property type="match status" value="1"/>
</dbReference>
<dbReference type="PROSITE" id="PS00059">
    <property type="entry name" value="ADH_ZINC"/>
    <property type="match status" value="1"/>
</dbReference>
<dbReference type="CDD" id="cd08286">
    <property type="entry name" value="FDH_like_ADH2"/>
    <property type="match status" value="1"/>
</dbReference>
<evidence type="ECO:0000256" key="7">
    <source>
        <dbReference type="SAM" id="MobiDB-lite"/>
    </source>
</evidence>
<proteinExistence type="inferred from homology"/>
<comment type="similarity">
    <text evidence="2 6">Belongs to the zinc-containing alcohol dehydrogenase family.</text>
</comment>
<evidence type="ECO:0000313" key="10">
    <source>
        <dbReference type="Proteomes" id="UP001521116"/>
    </source>
</evidence>
<dbReference type="InterPro" id="IPR002328">
    <property type="entry name" value="ADH_Zn_CS"/>
</dbReference>
<dbReference type="InterPro" id="IPR036291">
    <property type="entry name" value="NAD(P)-bd_dom_sf"/>
</dbReference>
<dbReference type="Gene3D" id="3.40.50.720">
    <property type="entry name" value="NAD(P)-binding Rossmann-like Domain"/>
    <property type="match status" value="1"/>
</dbReference>
<evidence type="ECO:0000256" key="2">
    <source>
        <dbReference type="ARBA" id="ARBA00008072"/>
    </source>
</evidence>
<evidence type="ECO:0000256" key="6">
    <source>
        <dbReference type="RuleBase" id="RU361277"/>
    </source>
</evidence>
<keyword evidence="4 6" id="KW-0862">Zinc</keyword>
<accession>A0ABR3T719</accession>
<evidence type="ECO:0000256" key="5">
    <source>
        <dbReference type="ARBA" id="ARBA00023002"/>
    </source>
</evidence>
<dbReference type="SUPFAM" id="SSF50129">
    <property type="entry name" value="GroES-like"/>
    <property type="match status" value="1"/>
</dbReference>
<dbReference type="InterPro" id="IPR013149">
    <property type="entry name" value="ADH-like_C"/>
</dbReference>
<keyword evidence="5" id="KW-0560">Oxidoreductase</keyword>
<feature type="domain" description="Enoyl reductase (ER)" evidence="8">
    <location>
        <begin position="94"/>
        <end position="427"/>
    </location>
</feature>
<evidence type="ECO:0000313" key="9">
    <source>
        <dbReference type="EMBL" id="KAL1635378.1"/>
    </source>
</evidence>
<dbReference type="SUPFAM" id="SSF51735">
    <property type="entry name" value="NAD(P)-binding Rossmann-fold domains"/>
    <property type="match status" value="1"/>
</dbReference>
<evidence type="ECO:0000256" key="1">
    <source>
        <dbReference type="ARBA" id="ARBA00001947"/>
    </source>
</evidence>